<dbReference type="Gene3D" id="3.40.190.10">
    <property type="entry name" value="Periplasmic binding protein-like II"/>
    <property type="match status" value="2"/>
</dbReference>
<dbReference type="InterPro" id="IPR005950">
    <property type="entry name" value="ModA"/>
</dbReference>
<dbReference type="EMBL" id="QGTR01000004">
    <property type="protein sequence ID" value="PWV98906.1"/>
    <property type="molecule type" value="Genomic_DNA"/>
</dbReference>
<evidence type="ECO:0000256" key="6">
    <source>
        <dbReference type="PIRSR" id="PIRSR004846-1"/>
    </source>
</evidence>
<evidence type="ECO:0000256" key="3">
    <source>
        <dbReference type="ARBA" id="ARBA00022723"/>
    </source>
</evidence>
<comment type="caution">
    <text evidence="7">The sequence shown here is derived from an EMBL/GenBank/DDBJ whole genome shotgun (WGS) entry which is preliminary data.</text>
</comment>
<feature type="binding site" evidence="6">
    <location>
        <position position="70"/>
    </location>
    <ligand>
        <name>molybdate</name>
        <dbReference type="ChEBI" id="CHEBI:36264"/>
    </ligand>
</feature>
<evidence type="ECO:0000256" key="5">
    <source>
        <dbReference type="ARBA" id="ARBA00062515"/>
    </source>
</evidence>
<dbReference type="FunFam" id="3.40.190.10:FF:000035">
    <property type="entry name" value="Molybdate ABC transporter substrate-binding protein"/>
    <property type="match status" value="1"/>
</dbReference>
<sequence length="268" mass="27314">MTFSQGATSRRSVLLAGALVLATVTGLYPARAGERVTVFAAASLKTALDPLARDWSASTGNTAVMSYAGSSALAKQIEAGAPADVFISADLAWMDYLAERKQVRAGSVTRLLGNRIVLIAPADSSVALDIAPGLDLAGALGEGRLAMANVEVVPAGRYGKAALTALGVWDSVAGRTAQAENVRAALALVALGEAPLGVVYATDAAAEPKVKVVASFPEDSHPPIIYPVALTAAAKPVAADFLAFLQGEAARRGFEAQGFTVLQPAAGQ</sequence>
<dbReference type="RefSeq" id="WP_110033071.1">
    <property type="nucleotide sequence ID" value="NZ_QGTR01000004.1"/>
</dbReference>
<keyword evidence="3 6" id="KW-0479">Metal-binding</keyword>
<feature type="binding site" evidence="6">
    <location>
        <position position="155"/>
    </location>
    <ligand>
        <name>molybdate</name>
        <dbReference type="ChEBI" id="CHEBI:36264"/>
    </ligand>
</feature>
<evidence type="ECO:0000313" key="7">
    <source>
        <dbReference type="EMBL" id="PWV98906.1"/>
    </source>
</evidence>
<dbReference type="Pfam" id="PF13531">
    <property type="entry name" value="SBP_bac_11"/>
    <property type="match status" value="1"/>
</dbReference>
<dbReference type="PANTHER" id="PTHR30632">
    <property type="entry name" value="MOLYBDATE-BINDING PERIPLASMIC PROTEIN"/>
    <property type="match status" value="1"/>
</dbReference>
<evidence type="ECO:0000256" key="2">
    <source>
        <dbReference type="ARBA" id="ARBA00022505"/>
    </source>
</evidence>
<evidence type="ECO:0000256" key="4">
    <source>
        <dbReference type="ARBA" id="ARBA00022729"/>
    </source>
</evidence>
<protein>
    <submittedName>
        <fullName evidence="7">Molybdate transport system substrate-binding protein</fullName>
    </submittedName>
</protein>
<dbReference type="SUPFAM" id="SSF53850">
    <property type="entry name" value="Periplasmic binding protein-like II"/>
    <property type="match status" value="1"/>
</dbReference>
<dbReference type="NCBIfam" id="TIGR01256">
    <property type="entry name" value="modA"/>
    <property type="match status" value="1"/>
</dbReference>
<gene>
    <name evidence="7" type="ORF">DFR52_104197</name>
</gene>
<organism evidence="7 8">
    <name type="scientific">Hoeflea marina</name>
    <dbReference type="NCBI Taxonomy" id="274592"/>
    <lineage>
        <taxon>Bacteria</taxon>
        <taxon>Pseudomonadati</taxon>
        <taxon>Pseudomonadota</taxon>
        <taxon>Alphaproteobacteria</taxon>
        <taxon>Hyphomicrobiales</taxon>
        <taxon>Rhizobiaceae</taxon>
        <taxon>Hoeflea</taxon>
    </lineage>
</organism>
<dbReference type="GO" id="GO:0046872">
    <property type="term" value="F:metal ion binding"/>
    <property type="evidence" value="ECO:0007669"/>
    <property type="project" value="UniProtKB-KW"/>
</dbReference>
<accession>A0A317PG26</accession>
<comment type="similarity">
    <text evidence="1">Belongs to the bacterial solute-binding protein ModA family.</text>
</comment>
<keyword evidence="8" id="KW-1185">Reference proteome</keyword>
<dbReference type="PIRSF" id="PIRSF004846">
    <property type="entry name" value="ModA"/>
    <property type="match status" value="1"/>
</dbReference>
<evidence type="ECO:0000256" key="1">
    <source>
        <dbReference type="ARBA" id="ARBA00009175"/>
    </source>
</evidence>
<comment type="subunit">
    <text evidence="5">The complex is composed of two ATP-binding proteins (ModC), two transmembrane proteins (ModB) and a solute-binding protein (ModA).</text>
</comment>
<keyword evidence="4" id="KW-0732">Signal</keyword>
<proteinExistence type="inferred from homology"/>
<feature type="binding site" evidence="6">
    <location>
        <position position="182"/>
    </location>
    <ligand>
        <name>molybdate</name>
        <dbReference type="ChEBI" id="CHEBI:36264"/>
    </ligand>
</feature>
<dbReference type="AlphaFoldDB" id="A0A317PG26"/>
<name>A0A317PG26_9HYPH</name>
<dbReference type="GO" id="GO:0030973">
    <property type="term" value="F:molybdate ion binding"/>
    <property type="evidence" value="ECO:0007669"/>
    <property type="project" value="TreeGrafter"/>
</dbReference>
<keyword evidence="2 6" id="KW-0500">Molybdenum</keyword>
<dbReference type="OrthoDB" id="9785015at2"/>
<dbReference type="GO" id="GO:0030288">
    <property type="term" value="C:outer membrane-bounded periplasmic space"/>
    <property type="evidence" value="ECO:0007669"/>
    <property type="project" value="TreeGrafter"/>
</dbReference>
<dbReference type="InterPro" id="IPR006311">
    <property type="entry name" value="TAT_signal"/>
</dbReference>
<dbReference type="InterPro" id="IPR050682">
    <property type="entry name" value="ModA/WtpA"/>
</dbReference>
<dbReference type="PANTHER" id="PTHR30632:SF17">
    <property type="entry name" value="MOLYBDATE-BINDING PROTEIN MODA"/>
    <property type="match status" value="1"/>
</dbReference>
<dbReference type="GO" id="GO:0015689">
    <property type="term" value="P:molybdate ion transport"/>
    <property type="evidence" value="ECO:0007669"/>
    <property type="project" value="InterPro"/>
</dbReference>
<dbReference type="GO" id="GO:1901359">
    <property type="term" value="F:tungstate binding"/>
    <property type="evidence" value="ECO:0007669"/>
    <property type="project" value="UniProtKB-ARBA"/>
</dbReference>
<dbReference type="PROSITE" id="PS51318">
    <property type="entry name" value="TAT"/>
    <property type="match status" value="1"/>
</dbReference>
<evidence type="ECO:0000313" key="8">
    <source>
        <dbReference type="Proteomes" id="UP000246352"/>
    </source>
</evidence>
<feature type="binding site" evidence="6">
    <location>
        <position position="200"/>
    </location>
    <ligand>
        <name>molybdate</name>
        <dbReference type="ChEBI" id="CHEBI:36264"/>
    </ligand>
</feature>
<feature type="binding site" evidence="6">
    <location>
        <position position="43"/>
    </location>
    <ligand>
        <name>molybdate</name>
        <dbReference type="ChEBI" id="CHEBI:36264"/>
    </ligand>
</feature>
<reference evidence="7 8" key="1">
    <citation type="submission" date="2018-05" db="EMBL/GenBank/DDBJ databases">
        <title>Genomic Encyclopedia of Type Strains, Phase IV (KMG-IV): sequencing the most valuable type-strain genomes for metagenomic binning, comparative biology and taxonomic classification.</title>
        <authorList>
            <person name="Goeker M."/>
        </authorList>
    </citation>
    <scope>NUCLEOTIDE SEQUENCE [LARGE SCALE GENOMIC DNA]</scope>
    <source>
        <strain evidence="7 8">DSM 16791</strain>
    </source>
</reference>
<dbReference type="Proteomes" id="UP000246352">
    <property type="component" value="Unassembled WGS sequence"/>
</dbReference>